<sequence>MEVPTSCDGAATPTAAQQIAKLQAELERCKREKLAMVECHNQVVRDLKGSYADALEWAYSLENIARDHWLQKGHTEEYAVAMDTFLDKIKQIIKKLRTGAASISIDVDFILQHDDGRYITSDHDDVLMPYWKELANALVHWSVYHSRQQTLQVSFAYIETPDAVLDVLRPAIKRSRIRSVCFTNDGTPKPWKFPEFIGDIIQTNHKVVAVSFVGVMLIRNEDWEVVCNAIRTRNAAQSSIMTFFELSRCFRNGINNEMLKEILTSSTAGAEKMTTVLEGNDMSSQEAPIIAEYLSTNPPLDLLSLNGNRFDNADATILANSLANNTNLRGLFVDRNNIGEEGKLTLLSAIFDVSSLASCAASNHTCQVLGLQRDISALNRDYEASSNKWNKIFAMLALSSADLFMNASLLIGTPASMAPILLEMAHCQNEEDKAGISDVYLELTDTKRCQKHDVWKQLGKKTKPINCMYELMRSWVVPLIYA</sequence>
<reference evidence="1 2" key="1">
    <citation type="journal article" date="2012" name="Genome Biol.">
        <title>Genome and low-iron response of an oceanic diatom adapted to chronic iron limitation.</title>
        <authorList>
            <person name="Lommer M."/>
            <person name="Specht M."/>
            <person name="Roy A.S."/>
            <person name="Kraemer L."/>
            <person name="Andreson R."/>
            <person name="Gutowska M.A."/>
            <person name="Wolf J."/>
            <person name="Bergner S.V."/>
            <person name="Schilhabel M.B."/>
            <person name="Klostermeier U.C."/>
            <person name="Beiko R.G."/>
            <person name="Rosenstiel P."/>
            <person name="Hippler M."/>
            <person name="Laroche J."/>
        </authorList>
    </citation>
    <scope>NUCLEOTIDE SEQUENCE [LARGE SCALE GENOMIC DNA]</scope>
    <source>
        <strain evidence="1 2">CCMP1005</strain>
    </source>
</reference>
<dbReference type="Gene3D" id="3.80.10.10">
    <property type="entry name" value="Ribonuclease Inhibitor"/>
    <property type="match status" value="1"/>
</dbReference>
<name>K0QZ51_THAOC</name>
<dbReference type="Proteomes" id="UP000266841">
    <property type="component" value="Unassembled WGS sequence"/>
</dbReference>
<dbReference type="OrthoDB" id="188902at2759"/>
<dbReference type="AlphaFoldDB" id="K0QZ51"/>
<dbReference type="InterPro" id="IPR032675">
    <property type="entry name" value="LRR_dom_sf"/>
</dbReference>
<proteinExistence type="predicted"/>
<accession>K0QZ51</accession>
<dbReference type="EMBL" id="AGNL01049838">
    <property type="protein sequence ID" value="EJK44325.1"/>
    <property type="molecule type" value="Genomic_DNA"/>
</dbReference>
<comment type="caution">
    <text evidence="1">The sequence shown here is derived from an EMBL/GenBank/DDBJ whole genome shotgun (WGS) entry which is preliminary data.</text>
</comment>
<organism evidence="1 2">
    <name type="scientific">Thalassiosira oceanica</name>
    <name type="common">Marine diatom</name>
    <dbReference type="NCBI Taxonomy" id="159749"/>
    <lineage>
        <taxon>Eukaryota</taxon>
        <taxon>Sar</taxon>
        <taxon>Stramenopiles</taxon>
        <taxon>Ochrophyta</taxon>
        <taxon>Bacillariophyta</taxon>
        <taxon>Coscinodiscophyceae</taxon>
        <taxon>Thalassiosirophycidae</taxon>
        <taxon>Thalassiosirales</taxon>
        <taxon>Thalassiosiraceae</taxon>
        <taxon>Thalassiosira</taxon>
    </lineage>
</organism>
<gene>
    <name evidence="1" type="ORF">THAOC_37142</name>
</gene>
<keyword evidence="2" id="KW-1185">Reference proteome</keyword>
<protein>
    <submittedName>
        <fullName evidence="1">Uncharacterized protein</fullName>
    </submittedName>
</protein>
<dbReference type="SUPFAM" id="SSF52047">
    <property type="entry name" value="RNI-like"/>
    <property type="match status" value="1"/>
</dbReference>
<evidence type="ECO:0000313" key="2">
    <source>
        <dbReference type="Proteomes" id="UP000266841"/>
    </source>
</evidence>
<evidence type="ECO:0000313" key="1">
    <source>
        <dbReference type="EMBL" id="EJK44325.1"/>
    </source>
</evidence>